<dbReference type="SUPFAM" id="SSF52833">
    <property type="entry name" value="Thioredoxin-like"/>
    <property type="match status" value="1"/>
</dbReference>
<gene>
    <name evidence="3" type="ORF">BGZ70_007761</name>
</gene>
<evidence type="ECO:0000313" key="4">
    <source>
        <dbReference type="Proteomes" id="UP000738359"/>
    </source>
</evidence>
<comment type="caution">
    <text evidence="3">The sequence shown here is derived from an EMBL/GenBank/DDBJ whole genome shotgun (WGS) entry which is preliminary data.</text>
</comment>
<dbReference type="OrthoDB" id="414243at2759"/>
<keyword evidence="4" id="KW-1185">Reference proteome</keyword>
<dbReference type="EMBL" id="JAAAHY010000051">
    <property type="protein sequence ID" value="KAF9967896.1"/>
    <property type="molecule type" value="Genomic_DNA"/>
</dbReference>
<dbReference type="GO" id="GO:0004364">
    <property type="term" value="F:glutathione transferase activity"/>
    <property type="evidence" value="ECO:0007669"/>
    <property type="project" value="TreeGrafter"/>
</dbReference>
<organism evidence="3 4">
    <name type="scientific">Mortierella alpina</name>
    <name type="common">Oleaginous fungus</name>
    <name type="synonym">Mortierella renispora</name>
    <dbReference type="NCBI Taxonomy" id="64518"/>
    <lineage>
        <taxon>Eukaryota</taxon>
        <taxon>Fungi</taxon>
        <taxon>Fungi incertae sedis</taxon>
        <taxon>Mucoromycota</taxon>
        <taxon>Mortierellomycotina</taxon>
        <taxon>Mortierellomycetes</taxon>
        <taxon>Mortierellales</taxon>
        <taxon>Mortierellaceae</taxon>
        <taxon>Mortierella</taxon>
    </lineage>
</organism>
<sequence>MTATIFDRSNRTVFNQAGSKDDGTYELHYFGLLGRAATIRMILEVTGAKYKSIPPSNWPAEKPLTAFGSLPILRETGLNGKTIEVAESEAIERYLGEKYHLMGDDVYERTVVNTFLCSNASFLNQLFLCFGTVSNPEDKAKGRDQLVSKTIPNWAKTHEKHLQTMNGAQGGHLYLGTKLTVADLKCALIVSIIQTLTGSDFISEDKTPALWGLKAEVDKDSNLSAWRQTEEYKKMAETNRSMLGF</sequence>
<dbReference type="SFLD" id="SFLDS00019">
    <property type="entry name" value="Glutathione_Transferase_(cytos"/>
    <property type="match status" value="1"/>
</dbReference>
<reference evidence="3" key="1">
    <citation type="journal article" date="2020" name="Fungal Divers.">
        <title>Resolving the Mortierellaceae phylogeny through synthesis of multi-gene phylogenetics and phylogenomics.</title>
        <authorList>
            <person name="Vandepol N."/>
            <person name="Liber J."/>
            <person name="Desiro A."/>
            <person name="Na H."/>
            <person name="Kennedy M."/>
            <person name="Barry K."/>
            <person name="Grigoriev I.V."/>
            <person name="Miller A.N."/>
            <person name="O'Donnell K."/>
            <person name="Stajich J.E."/>
            <person name="Bonito G."/>
        </authorList>
    </citation>
    <scope>NUCLEOTIDE SEQUENCE</scope>
    <source>
        <strain evidence="3">CK1249</strain>
    </source>
</reference>
<protein>
    <recommendedName>
        <fullName evidence="5">Glutathione S-transferase</fullName>
    </recommendedName>
</protein>
<dbReference type="InterPro" id="IPR036282">
    <property type="entry name" value="Glutathione-S-Trfase_C_sf"/>
</dbReference>
<evidence type="ECO:0000313" key="3">
    <source>
        <dbReference type="EMBL" id="KAF9967896.1"/>
    </source>
</evidence>
<dbReference type="InterPro" id="IPR010987">
    <property type="entry name" value="Glutathione-S-Trfase_C-like"/>
</dbReference>
<dbReference type="InterPro" id="IPR004046">
    <property type="entry name" value="GST_C"/>
</dbReference>
<proteinExistence type="predicted"/>
<evidence type="ECO:0008006" key="5">
    <source>
        <dbReference type="Google" id="ProtNLM"/>
    </source>
</evidence>
<name>A0A9P6JDV4_MORAP</name>
<dbReference type="PANTHER" id="PTHR11571">
    <property type="entry name" value="GLUTATHIONE S-TRANSFERASE"/>
    <property type="match status" value="1"/>
</dbReference>
<accession>A0A9P6JDV4</accession>
<dbReference type="InterPro" id="IPR036249">
    <property type="entry name" value="Thioredoxin-like_sf"/>
</dbReference>
<dbReference type="InterPro" id="IPR040079">
    <property type="entry name" value="Glutathione_S-Trfase"/>
</dbReference>
<dbReference type="AlphaFoldDB" id="A0A9P6JDV4"/>
<dbReference type="PANTHER" id="PTHR11571:SF150">
    <property type="entry name" value="GLUTATHIONE S-TRANSFERASE"/>
    <property type="match status" value="1"/>
</dbReference>
<dbReference type="Proteomes" id="UP000738359">
    <property type="component" value="Unassembled WGS sequence"/>
</dbReference>
<feature type="domain" description="GST N-terminal" evidence="1">
    <location>
        <begin position="23"/>
        <end position="103"/>
    </location>
</feature>
<dbReference type="Pfam" id="PF14497">
    <property type="entry name" value="GST_C_3"/>
    <property type="match status" value="1"/>
</dbReference>
<dbReference type="PROSITE" id="PS50404">
    <property type="entry name" value="GST_NTER"/>
    <property type="match status" value="1"/>
</dbReference>
<dbReference type="PROSITE" id="PS50405">
    <property type="entry name" value="GST_CTER"/>
    <property type="match status" value="1"/>
</dbReference>
<dbReference type="InterPro" id="IPR004045">
    <property type="entry name" value="Glutathione_S-Trfase_N"/>
</dbReference>
<dbReference type="Gene3D" id="1.20.1050.10">
    <property type="match status" value="1"/>
</dbReference>
<dbReference type="GO" id="GO:0006749">
    <property type="term" value="P:glutathione metabolic process"/>
    <property type="evidence" value="ECO:0007669"/>
    <property type="project" value="TreeGrafter"/>
</dbReference>
<evidence type="ECO:0000259" key="2">
    <source>
        <dbReference type="PROSITE" id="PS50405"/>
    </source>
</evidence>
<dbReference type="InterPro" id="IPR050213">
    <property type="entry name" value="GST_superfamily"/>
</dbReference>
<dbReference type="Gene3D" id="3.40.30.10">
    <property type="entry name" value="Glutaredoxin"/>
    <property type="match status" value="1"/>
</dbReference>
<dbReference type="SUPFAM" id="SSF47616">
    <property type="entry name" value="GST C-terminal domain-like"/>
    <property type="match status" value="1"/>
</dbReference>
<feature type="domain" description="GST C-terminal" evidence="2">
    <location>
        <begin position="105"/>
        <end position="245"/>
    </location>
</feature>
<evidence type="ECO:0000259" key="1">
    <source>
        <dbReference type="PROSITE" id="PS50404"/>
    </source>
</evidence>